<comment type="caution">
    <text evidence="1">The sequence shown here is derived from an EMBL/GenBank/DDBJ whole genome shotgun (WGS) entry which is preliminary data.</text>
</comment>
<dbReference type="Gene3D" id="2.120.10.80">
    <property type="entry name" value="Kelch-type beta propeller"/>
    <property type="match status" value="2"/>
</dbReference>
<dbReference type="InterPro" id="IPR015915">
    <property type="entry name" value="Kelch-typ_b-propeller"/>
</dbReference>
<organism evidence="1 2">
    <name type="scientific">Reticulomyxa filosa</name>
    <dbReference type="NCBI Taxonomy" id="46433"/>
    <lineage>
        <taxon>Eukaryota</taxon>
        <taxon>Sar</taxon>
        <taxon>Rhizaria</taxon>
        <taxon>Retaria</taxon>
        <taxon>Foraminifera</taxon>
        <taxon>Monothalamids</taxon>
        <taxon>Reticulomyxidae</taxon>
        <taxon>Reticulomyxa</taxon>
    </lineage>
</organism>
<proteinExistence type="predicted"/>
<name>X6N2L2_RETFI</name>
<dbReference type="Proteomes" id="UP000023152">
    <property type="component" value="Unassembled WGS sequence"/>
</dbReference>
<dbReference type="AlphaFoldDB" id="X6N2L2"/>
<keyword evidence="2" id="KW-1185">Reference proteome</keyword>
<sequence>MVSAVVKGKKSENGDIDSRFESLASLPTRILHPQCIMHNQEILICGGNYVSDCYSYNILNNKWKIINSYPKSILLIGHCVVKLHSNKKANEMTLLSFGGQQNHALTMSYRSVWDNKDKRKHVNQWFPLTKRNGKRVSIGRKQDDYEGARAIVGGANNHLLFITHPPKNMAVFNLDTFQMVKVVQLPLSGEYNQSWYHGFVCKASTPKNAKSEMILFCERKVLLIEYDEDNSNHFRCNDMVTYATTQPCSEYAYVRVDCSVLFFGGCSKDGTADSKTVYRYSVEHNNWMKYDATMPLPLRACTSVLSEDCSFVYIIGGGRDYNKQETALLLRTKVQDWMKQPTTTEAQWMAQQKQRAELVTIRKELEGINEYFNVKDWKVKNVIQKKKYVKFAIDYLQKKKKKN</sequence>
<dbReference type="SUPFAM" id="SSF50965">
    <property type="entry name" value="Galactose oxidase, central domain"/>
    <property type="match status" value="1"/>
</dbReference>
<accession>X6N2L2</accession>
<evidence type="ECO:0000313" key="2">
    <source>
        <dbReference type="Proteomes" id="UP000023152"/>
    </source>
</evidence>
<protein>
    <recommendedName>
        <fullName evidence="3">Kelch motif family protein</fullName>
    </recommendedName>
</protein>
<evidence type="ECO:0000313" key="1">
    <source>
        <dbReference type="EMBL" id="ETO20500.1"/>
    </source>
</evidence>
<gene>
    <name evidence="1" type="ORF">RFI_16717</name>
</gene>
<evidence type="ECO:0008006" key="3">
    <source>
        <dbReference type="Google" id="ProtNLM"/>
    </source>
</evidence>
<dbReference type="InterPro" id="IPR011043">
    <property type="entry name" value="Gal_Oxase/kelch_b-propeller"/>
</dbReference>
<dbReference type="EMBL" id="ASPP01012543">
    <property type="protein sequence ID" value="ETO20500.1"/>
    <property type="molecule type" value="Genomic_DNA"/>
</dbReference>
<reference evidence="1 2" key="1">
    <citation type="journal article" date="2013" name="Curr. Biol.">
        <title>The Genome of the Foraminiferan Reticulomyxa filosa.</title>
        <authorList>
            <person name="Glockner G."/>
            <person name="Hulsmann N."/>
            <person name="Schleicher M."/>
            <person name="Noegel A.A."/>
            <person name="Eichinger L."/>
            <person name="Gallinger C."/>
            <person name="Pawlowski J."/>
            <person name="Sierra R."/>
            <person name="Euteneuer U."/>
            <person name="Pillet L."/>
            <person name="Moustafa A."/>
            <person name="Platzer M."/>
            <person name="Groth M."/>
            <person name="Szafranski K."/>
            <person name="Schliwa M."/>
        </authorList>
    </citation>
    <scope>NUCLEOTIDE SEQUENCE [LARGE SCALE GENOMIC DNA]</scope>
</reference>